<dbReference type="GO" id="GO:0051701">
    <property type="term" value="P:biological process involved in interaction with host"/>
    <property type="evidence" value="ECO:0007669"/>
    <property type="project" value="TreeGrafter"/>
</dbReference>
<dbReference type="GO" id="GO:0004144">
    <property type="term" value="F:diacylglycerol O-acyltransferase activity"/>
    <property type="evidence" value="ECO:0007669"/>
    <property type="project" value="UniProtKB-EC"/>
</dbReference>
<keyword evidence="5 11" id="KW-0444">Lipid biosynthesis</keyword>
<dbReference type="NCBIfam" id="TIGR02946">
    <property type="entry name" value="acyl_WS_DGAT"/>
    <property type="match status" value="1"/>
</dbReference>
<dbReference type="PANTHER" id="PTHR31650">
    <property type="entry name" value="O-ACYLTRANSFERASE (WSD1-LIKE) FAMILY PROTEIN"/>
    <property type="match status" value="1"/>
</dbReference>
<comment type="pathway">
    <text evidence="1 11">Glycerolipid metabolism; triacylglycerol biosynthesis.</text>
</comment>
<feature type="domain" description="O-acyltransferase WSD1-like N-terminal" evidence="13">
    <location>
        <begin position="4"/>
        <end position="267"/>
    </location>
</feature>
<evidence type="ECO:0000256" key="11">
    <source>
        <dbReference type="RuleBase" id="RU361241"/>
    </source>
</evidence>
<dbReference type="Proteomes" id="UP000320095">
    <property type="component" value="Unassembled WGS sequence"/>
</dbReference>
<evidence type="ECO:0000256" key="10">
    <source>
        <dbReference type="ARBA" id="ARBA00048109"/>
    </source>
</evidence>
<accession>A0A502EHR7</accession>
<dbReference type="PANTHER" id="PTHR31650:SF1">
    <property type="entry name" value="WAX ESTER SYNTHASE_DIACYLGLYCEROL ACYLTRANSFERASE 4-RELATED"/>
    <property type="match status" value="1"/>
</dbReference>
<dbReference type="EMBL" id="RCZG01000001">
    <property type="protein sequence ID" value="TPG36582.1"/>
    <property type="molecule type" value="Genomic_DNA"/>
</dbReference>
<comment type="similarity">
    <text evidence="3 11">Belongs to the long-chain O-acyltransferase family.</text>
</comment>
<dbReference type="SUPFAM" id="SSF52777">
    <property type="entry name" value="CoA-dependent acyltransferases"/>
    <property type="match status" value="1"/>
</dbReference>
<dbReference type="InterPro" id="IPR009721">
    <property type="entry name" value="O-acyltransferase_WSD1_C"/>
</dbReference>
<protein>
    <recommendedName>
        <fullName evidence="4 11">Diacylglycerol O-acyltransferase</fullName>
        <ecNumber evidence="4 11">2.3.1.20</ecNumber>
    </recommendedName>
</protein>
<sequence length="474" mass="52604">MKRLSGWDAMMLYSETPNIHMHTIKVAVVDAAGFDGDYSFELFERTVRKRLPGLDPLRYQLVDIPFKFHHPMWLENVPVDLDFHVRRARVRSPGGRRELNQLIGELASTPLDRSRPLWEFHFVEGMAHDRFAVICKLHHALADGVASSNLLAKAMDPRPFASDDERPYQPDSRPSTSEMLREAGRDHVRQIARLPRLVKNTAGGVSRIRRRSNERDRNPALARNFRPPETFINHVVSPTRTFATATLAMADVKETKNALGITINDLVLAMAAGGLRELRLRYEGKSDQPIITSVAAATDTSPDRITGNRLSGIFVSLPVDVDDPGERVHLTKVGSGIAKEKYQLLGPEIPGRWSAYLPPPFAPFAFRRMAASSAQNKLFNLPISNVPGPRERGSISGAPMTEIYSVGPLMAGAGINITVWSYADQLNISVLADDVTVRDPHEVTEAMVRAFIEIRSVADLSIQLTVIETAMAPA</sequence>
<feature type="domain" description="O-acyltransferase WSD1 C-terminal" evidence="14">
    <location>
        <begin position="307"/>
        <end position="454"/>
    </location>
</feature>
<keyword evidence="16" id="KW-1185">Reference proteome</keyword>
<evidence type="ECO:0000256" key="7">
    <source>
        <dbReference type="ARBA" id="ARBA00022798"/>
    </source>
</evidence>
<evidence type="ECO:0000313" key="16">
    <source>
        <dbReference type="Proteomes" id="UP000320095"/>
    </source>
</evidence>
<dbReference type="EC" id="2.3.1.20" evidence="4 11"/>
<evidence type="ECO:0000256" key="3">
    <source>
        <dbReference type="ARBA" id="ARBA00009587"/>
    </source>
</evidence>
<dbReference type="Pfam" id="PF06974">
    <property type="entry name" value="WS_DGAT_C"/>
    <property type="match status" value="1"/>
</dbReference>
<dbReference type="GO" id="GO:0006071">
    <property type="term" value="P:glycerol metabolic process"/>
    <property type="evidence" value="ECO:0007669"/>
    <property type="project" value="UniProtKB-KW"/>
</dbReference>
<dbReference type="GO" id="GO:0019432">
    <property type="term" value="P:triglyceride biosynthetic process"/>
    <property type="evidence" value="ECO:0007669"/>
    <property type="project" value="UniProtKB-UniPathway"/>
</dbReference>
<evidence type="ECO:0000256" key="8">
    <source>
        <dbReference type="ARBA" id="ARBA00023098"/>
    </source>
</evidence>
<evidence type="ECO:0000256" key="5">
    <source>
        <dbReference type="ARBA" id="ARBA00022516"/>
    </source>
</evidence>
<keyword evidence="8 11" id="KW-0443">Lipid metabolism</keyword>
<evidence type="ECO:0000259" key="13">
    <source>
        <dbReference type="Pfam" id="PF03007"/>
    </source>
</evidence>
<comment type="caution">
    <text evidence="15">The sequence shown here is derived from an EMBL/GenBank/DDBJ whole genome shotgun (WGS) entry which is preliminary data.</text>
</comment>
<evidence type="ECO:0000256" key="1">
    <source>
        <dbReference type="ARBA" id="ARBA00004771"/>
    </source>
</evidence>
<dbReference type="OrthoDB" id="9810950at2"/>
<evidence type="ECO:0000256" key="6">
    <source>
        <dbReference type="ARBA" id="ARBA00022679"/>
    </source>
</evidence>
<reference evidence="15 16" key="1">
    <citation type="journal article" date="2019" name="Environ. Microbiol.">
        <title>Species interactions and distinct microbial communities in high Arctic permafrost affected cryosols are associated with the CH4 and CO2 gas fluxes.</title>
        <authorList>
            <person name="Altshuler I."/>
            <person name="Hamel J."/>
            <person name="Turney S."/>
            <person name="Magnuson E."/>
            <person name="Levesque R."/>
            <person name="Greer C."/>
            <person name="Whyte L.G."/>
        </authorList>
    </citation>
    <scope>NUCLEOTIDE SEQUENCE [LARGE SCALE GENOMIC DNA]</scope>
    <source>
        <strain evidence="15 16">S5.20</strain>
    </source>
</reference>
<evidence type="ECO:0000256" key="12">
    <source>
        <dbReference type="SAM" id="MobiDB-lite"/>
    </source>
</evidence>
<keyword evidence="7 11" id="KW-0319">Glycerol metabolism</keyword>
<dbReference type="Pfam" id="PF03007">
    <property type="entry name" value="WS_DGAT_cat"/>
    <property type="match status" value="1"/>
</dbReference>
<dbReference type="InterPro" id="IPR045034">
    <property type="entry name" value="O-acyltransferase_WSD1-like"/>
</dbReference>
<evidence type="ECO:0000256" key="2">
    <source>
        <dbReference type="ARBA" id="ARBA00005189"/>
    </source>
</evidence>
<evidence type="ECO:0000256" key="4">
    <source>
        <dbReference type="ARBA" id="ARBA00013244"/>
    </source>
</evidence>
<comment type="pathway">
    <text evidence="2">Lipid metabolism.</text>
</comment>
<evidence type="ECO:0000256" key="9">
    <source>
        <dbReference type="ARBA" id="ARBA00023315"/>
    </source>
</evidence>
<dbReference type="InterPro" id="IPR014292">
    <property type="entry name" value="Acyl_transf_WS/DGAT"/>
</dbReference>
<keyword evidence="9 11" id="KW-0012">Acyltransferase</keyword>
<gene>
    <name evidence="15" type="ORF">EAH80_01045</name>
</gene>
<dbReference type="GO" id="GO:0071731">
    <property type="term" value="P:response to nitric oxide"/>
    <property type="evidence" value="ECO:0007669"/>
    <property type="project" value="TreeGrafter"/>
</dbReference>
<proteinExistence type="inferred from homology"/>
<feature type="region of interest" description="Disordered" evidence="12">
    <location>
        <begin position="157"/>
        <end position="179"/>
    </location>
</feature>
<dbReference type="GO" id="GO:0005886">
    <property type="term" value="C:plasma membrane"/>
    <property type="evidence" value="ECO:0007669"/>
    <property type="project" value="TreeGrafter"/>
</dbReference>
<evidence type="ECO:0000259" key="14">
    <source>
        <dbReference type="Pfam" id="PF06974"/>
    </source>
</evidence>
<dbReference type="InterPro" id="IPR004255">
    <property type="entry name" value="O-acyltransferase_WSD1_N"/>
</dbReference>
<organism evidence="15 16">
    <name type="scientific">Mycolicibacterium hodleri</name>
    <dbReference type="NCBI Taxonomy" id="49897"/>
    <lineage>
        <taxon>Bacteria</taxon>
        <taxon>Bacillati</taxon>
        <taxon>Actinomycetota</taxon>
        <taxon>Actinomycetes</taxon>
        <taxon>Mycobacteriales</taxon>
        <taxon>Mycobacteriaceae</taxon>
        <taxon>Mycolicibacterium</taxon>
    </lineage>
</organism>
<dbReference type="AlphaFoldDB" id="A0A502EHR7"/>
<dbReference type="UniPathway" id="UPA00282"/>
<dbReference type="RefSeq" id="WP_140687293.1">
    <property type="nucleotide sequence ID" value="NZ_RCZG01000001.1"/>
</dbReference>
<keyword evidence="6 11" id="KW-0808">Transferase</keyword>
<evidence type="ECO:0000313" key="15">
    <source>
        <dbReference type="EMBL" id="TPG36582.1"/>
    </source>
</evidence>
<comment type="catalytic activity">
    <reaction evidence="10 11">
        <text>an acyl-CoA + a 1,2-diacyl-sn-glycerol = a triacyl-sn-glycerol + CoA</text>
        <dbReference type="Rhea" id="RHEA:10868"/>
        <dbReference type="ChEBI" id="CHEBI:17815"/>
        <dbReference type="ChEBI" id="CHEBI:57287"/>
        <dbReference type="ChEBI" id="CHEBI:58342"/>
        <dbReference type="ChEBI" id="CHEBI:64615"/>
        <dbReference type="EC" id="2.3.1.20"/>
    </reaction>
</comment>
<name>A0A502EHR7_9MYCO</name>
<dbReference type="GO" id="GO:0001666">
    <property type="term" value="P:response to hypoxia"/>
    <property type="evidence" value="ECO:0007669"/>
    <property type="project" value="TreeGrafter"/>
</dbReference>